<dbReference type="GO" id="GO:0005634">
    <property type="term" value="C:nucleus"/>
    <property type="evidence" value="ECO:0007669"/>
    <property type="project" value="UniProtKB-SubCell"/>
</dbReference>
<dbReference type="SMART" id="SM00490">
    <property type="entry name" value="HELICc"/>
    <property type="match status" value="1"/>
</dbReference>
<evidence type="ECO:0000256" key="4">
    <source>
        <dbReference type="ARBA" id="ARBA00022806"/>
    </source>
</evidence>
<dbReference type="InterPro" id="IPR049730">
    <property type="entry name" value="SNF2/RAD54-like_C"/>
</dbReference>
<keyword evidence="3" id="KW-0378">Hydrolase</keyword>
<evidence type="ECO:0000313" key="10">
    <source>
        <dbReference type="Proteomes" id="UP001291623"/>
    </source>
</evidence>
<dbReference type="GO" id="GO:0016787">
    <property type="term" value="F:hydrolase activity"/>
    <property type="evidence" value="ECO:0007669"/>
    <property type="project" value="UniProtKB-KW"/>
</dbReference>
<evidence type="ECO:0000256" key="3">
    <source>
        <dbReference type="ARBA" id="ARBA00022801"/>
    </source>
</evidence>
<feature type="domain" description="Helicase C-terminal" evidence="8">
    <location>
        <begin position="206"/>
        <end position="358"/>
    </location>
</feature>
<dbReference type="Pfam" id="PF00271">
    <property type="entry name" value="Helicase_C"/>
    <property type="match status" value="1"/>
</dbReference>
<dbReference type="CDD" id="cd18793">
    <property type="entry name" value="SF2_C_SNF"/>
    <property type="match status" value="1"/>
</dbReference>
<proteinExistence type="predicted"/>
<evidence type="ECO:0000256" key="5">
    <source>
        <dbReference type="ARBA" id="ARBA00022840"/>
    </source>
</evidence>
<keyword evidence="10" id="KW-1185">Reference proteome</keyword>
<evidence type="ECO:0000256" key="2">
    <source>
        <dbReference type="ARBA" id="ARBA00022741"/>
    </source>
</evidence>
<dbReference type="InterPro" id="IPR001650">
    <property type="entry name" value="Helicase_C-like"/>
</dbReference>
<reference evidence="9" key="1">
    <citation type="submission" date="2023-12" db="EMBL/GenBank/DDBJ databases">
        <title>Genome assembly of Anisodus tanguticus.</title>
        <authorList>
            <person name="Wang Y.-J."/>
        </authorList>
    </citation>
    <scope>NUCLEOTIDE SEQUENCE</scope>
    <source>
        <strain evidence="9">KB-2021</strain>
        <tissue evidence="9">Leaf</tissue>
    </source>
</reference>
<name>A0AAE1USH4_9SOLA</name>
<evidence type="ECO:0000256" key="1">
    <source>
        <dbReference type="ARBA" id="ARBA00004123"/>
    </source>
</evidence>
<dbReference type="Proteomes" id="UP001291623">
    <property type="component" value="Unassembled WGS sequence"/>
</dbReference>
<keyword evidence="6" id="KW-0539">Nucleus</keyword>
<dbReference type="EMBL" id="JAVYJV010000024">
    <property type="protein sequence ID" value="KAK4338171.1"/>
    <property type="molecule type" value="Genomic_DNA"/>
</dbReference>
<sequence length="406" mass="46133">MGKYRVEENTDSGDIRESSGSDKRKIGKRVEDGSMTERTRRRYEGKYFAESPSLLDVDGFRFYDSSAVHDPAIYGEGTVWDLVPLSAKSTMYPHQRSGFEFMWKNIAGDINLEKLREPFENVKEDSLPGIRDTVIHLKPTDLQKELLKKIPEHPGSFYEQNLMSLISVHPSLVAKRNEFSDLESQLKVRECRLDPNTGVKMKFVVELIRLCDGLEERVIIFSQLLDPLTLIKEQLNSLFGWTLGQEILYMDGKLDVKQRQISINFLNDPKSDVKGLLASIKACSEGISLIGASRVVLLDVLWNPSVEQQAISRAYMNGQKKFVHAYCPVTSKWEVDKIEQQTRKKYHSDILLSGNEANACKMNSVSEDTILDAMVQNESIRHMFEKLSHAPRVVPNSCNQPSKPSS</sequence>
<organism evidence="9 10">
    <name type="scientific">Anisodus tanguticus</name>
    <dbReference type="NCBI Taxonomy" id="243964"/>
    <lineage>
        <taxon>Eukaryota</taxon>
        <taxon>Viridiplantae</taxon>
        <taxon>Streptophyta</taxon>
        <taxon>Embryophyta</taxon>
        <taxon>Tracheophyta</taxon>
        <taxon>Spermatophyta</taxon>
        <taxon>Magnoliopsida</taxon>
        <taxon>eudicotyledons</taxon>
        <taxon>Gunneridae</taxon>
        <taxon>Pentapetalae</taxon>
        <taxon>asterids</taxon>
        <taxon>lamiids</taxon>
        <taxon>Solanales</taxon>
        <taxon>Solanaceae</taxon>
        <taxon>Solanoideae</taxon>
        <taxon>Hyoscyameae</taxon>
        <taxon>Anisodus</taxon>
    </lineage>
</organism>
<dbReference type="PROSITE" id="PS51194">
    <property type="entry name" value="HELICASE_CTER"/>
    <property type="match status" value="1"/>
</dbReference>
<dbReference type="GO" id="GO:0005524">
    <property type="term" value="F:ATP binding"/>
    <property type="evidence" value="ECO:0007669"/>
    <property type="project" value="UniProtKB-KW"/>
</dbReference>
<evidence type="ECO:0000313" key="9">
    <source>
        <dbReference type="EMBL" id="KAK4338171.1"/>
    </source>
</evidence>
<dbReference type="GO" id="GO:0004386">
    <property type="term" value="F:helicase activity"/>
    <property type="evidence" value="ECO:0007669"/>
    <property type="project" value="UniProtKB-KW"/>
</dbReference>
<evidence type="ECO:0000259" key="8">
    <source>
        <dbReference type="PROSITE" id="PS51194"/>
    </source>
</evidence>
<keyword evidence="5" id="KW-0067">ATP-binding</keyword>
<dbReference type="SUPFAM" id="SSF52540">
    <property type="entry name" value="P-loop containing nucleoside triphosphate hydrolases"/>
    <property type="match status" value="1"/>
</dbReference>
<dbReference type="GO" id="GO:0080188">
    <property type="term" value="P:gene silencing by siRNA-directed DNA methylation"/>
    <property type="evidence" value="ECO:0007669"/>
    <property type="project" value="InterPro"/>
</dbReference>
<evidence type="ECO:0000256" key="6">
    <source>
        <dbReference type="ARBA" id="ARBA00023242"/>
    </source>
</evidence>
<accession>A0AAE1USH4</accession>
<comment type="subcellular location">
    <subcellularLocation>
        <location evidence="1">Nucleus</location>
    </subcellularLocation>
</comment>
<dbReference type="Gene3D" id="3.40.50.300">
    <property type="entry name" value="P-loop containing nucleotide triphosphate hydrolases"/>
    <property type="match status" value="1"/>
</dbReference>
<dbReference type="AlphaFoldDB" id="A0AAE1USH4"/>
<dbReference type="InterPro" id="IPR044567">
    <property type="entry name" value="CLSY/DRD1"/>
</dbReference>
<comment type="caution">
    <text evidence="9">The sequence shown here is derived from an EMBL/GenBank/DDBJ whole genome shotgun (WGS) entry which is preliminary data.</text>
</comment>
<dbReference type="PANTHER" id="PTHR45821">
    <property type="entry name" value="SNF2 DOMAIN-CONTAINING PROTEIN CLASSY 2-RELATED"/>
    <property type="match status" value="1"/>
</dbReference>
<keyword evidence="4" id="KW-0347">Helicase</keyword>
<evidence type="ECO:0000256" key="7">
    <source>
        <dbReference type="SAM" id="MobiDB-lite"/>
    </source>
</evidence>
<feature type="region of interest" description="Disordered" evidence="7">
    <location>
        <begin position="1"/>
        <end position="36"/>
    </location>
</feature>
<keyword evidence="2" id="KW-0547">Nucleotide-binding</keyword>
<dbReference type="PANTHER" id="PTHR45821:SF5">
    <property type="entry name" value="SNF2 DOMAIN-CONTAINING PROTEIN CLASSY 4"/>
    <property type="match status" value="1"/>
</dbReference>
<dbReference type="InterPro" id="IPR027417">
    <property type="entry name" value="P-loop_NTPase"/>
</dbReference>
<gene>
    <name evidence="9" type="ORF">RND71_042658</name>
</gene>
<protein>
    <recommendedName>
        <fullName evidence="8">Helicase C-terminal domain-containing protein</fullName>
    </recommendedName>
</protein>